<comment type="similarity">
    <text evidence="2 7">Belongs to the CSM3 family.</text>
</comment>
<dbReference type="PANTHER" id="PTHR13220:SF11">
    <property type="entry name" value="TIMELESS-INTERACTING PROTEIN"/>
    <property type="match status" value="1"/>
</dbReference>
<dbReference type="GO" id="GO:0000076">
    <property type="term" value="P:DNA replication checkpoint signaling"/>
    <property type="evidence" value="ECO:0007669"/>
    <property type="project" value="UniProtKB-UniRule"/>
</dbReference>
<evidence type="ECO:0000259" key="9">
    <source>
        <dbReference type="Pfam" id="PF07962"/>
    </source>
</evidence>
<dbReference type="AlphaFoldDB" id="A0A132BAL5"/>
<evidence type="ECO:0000256" key="7">
    <source>
        <dbReference type="RuleBase" id="RU366049"/>
    </source>
</evidence>
<evidence type="ECO:0000256" key="4">
    <source>
        <dbReference type="ARBA" id="ARBA00022880"/>
    </source>
</evidence>
<organism evidence="10 11">
    <name type="scientific">Mollisia scopiformis</name>
    <name type="common">Conifer needle endophyte fungus</name>
    <name type="synonym">Phialocephala scopiformis</name>
    <dbReference type="NCBI Taxonomy" id="149040"/>
    <lineage>
        <taxon>Eukaryota</taxon>
        <taxon>Fungi</taxon>
        <taxon>Dikarya</taxon>
        <taxon>Ascomycota</taxon>
        <taxon>Pezizomycotina</taxon>
        <taxon>Leotiomycetes</taxon>
        <taxon>Helotiales</taxon>
        <taxon>Mollisiaceae</taxon>
        <taxon>Mollisia</taxon>
    </lineage>
</organism>
<dbReference type="STRING" id="149040.A0A132BAL5"/>
<dbReference type="InterPro" id="IPR040038">
    <property type="entry name" value="TIPIN/Csm3/Swi3"/>
</dbReference>
<keyword evidence="5 7" id="KW-0539">Nucleus</keyword>
<evidence type="ECO:0000256" key="6">
    <source>
        <dbReference type="ARBA" id="ARBA00023306"/>
    </source>
</evidence>
<dbReference type="OrthoDB" id="437078at2759"/>
<evidence type="ECO:0000256" key="8">
    <source>
        <dbReference type="SAM" id="MobiDB-lite"/>
    </source>
</evidence>
<dbReference type="RefSeq" id="XP_018063668.1">
    <property type="nucleotide sequence ID" value="XM_018212435.1"/>
</dbReference>
<accession>A0A132BAL5</accession>
<comment type="function">
    <text evidence="7">Plays an important role in the control of DNA replication and the maintenance of replication fork stability.</text>
</comment>
<dbReference type="Pfam" id="PF07962">
    <property type="entry name" value="Swi3"/>
    <property type="match status" value="1"/>
</dbReference>
<dbReference type="GO" id="GO:0006974">
    <property type="term" value="P:DNA damage response"/>
    <property type="evidence" value="ECO:0007669"/>
    <property type="project" value="UniProtKB-KW"/>
</dbReference>
<dbReference type="InterPro" id="IPR012923">
    <property type="entry name" value="Csm3"/>
</dbReference>
<sequence length="305" mass="34122">MADYESRPLPTGGPTAGGDEFDDDLFNYDADENDPFSENYVTDVAKERARAEKEKASKAALDEEVKITRKPQAPRVKLDEDRLLSAAGIPKLRNKAKHHLKFKGKGHEYSDTARLLSFYQLWLDDLFPKARFLDALAMVEKMGHKKRMQMMRMEWINEGKPRPDNDDLFDEPTLPPRENEGREKTVPLAPIFEKRASERPRTPQPDADVDAEMDDLYDATPKAARTQTQPGSLFGGAGTSIFGNAKTVTEDEPLEDDLDTLLAEEEMLQATSGNAQPALAASKVAEVETAIDDDEEAAMAEMDMW</sequence>
<dbReference type="GO" id="GO:0031298">
    <property type="term" value="C:replication fork protection complex"/>
    <property type="evidence" value="ECO:0007669"/>
    <property type="project" value="TreeGrafter"/>
</dbReference>
<dbReference type="PANTHER" id="PTHR13220">
    <property type="entry name" value="TIMELESS INTERACTING-RELATED"/>
    <property type="match status" value="1"/>
</dbReference>
<dbReference type="GO" id="GO:0043111">
    <property type="term" value="P:replication fork arrest"/>
    <property type="evidence" value="ECO:0007669"/>
    <property type="project" value="TreeGrafter"/>
</dbReference>
<evidence type="ECO:0000256" key="5">
    <source>
        <dbReference type="ARBA" id="ARBA00023242"/>
    </source>
</evidence>
<feature type="region of interest" description="Disordered" evidence="8">
    <location>
        <begin position="159"/>
        <end position="182"/>
    </location>
</feature>
<feature type="compositionally biased region" description="Acidic residues" evidence="8">
    <location>
        <begin position="19"/>
        <end position="35"/>
    </location>
</feature>
<evidence type="ECO:0000313" key="10">
    <source>
        <dbReference type="EMBL" id="KUJ09313.1"/>
    </source>
</evidence>
<evidence type="ECO:0000256" key="1">
    <source>
        <dbReference type="ARBA" id="ARBA00004123"/>
    </source>
</evidence>
<protein>
    <recommendedName>
        <fullName evidence="7">Chromosome segregation in meiosis protein</fullName>
    </recommendedName>
</protein>
<dbReference type="Proteomes" id="UP000070700">
    <property type="component" value="Unassembled WGS sequence"/>
</dbReference>
<keyword evidence="3 7" id="KW-0227">DNA damage</keyword>
<reference evidence="10 11" key="1">
    <citation type="submission" date="2015-10" db="EMBL/GenBank/DDBJ databases">
        <title>Full genome of DAOMC 229536 Phialocephala scopiformis, a fungal endophyte of spruce producing the potent anti-insectan compound rugulosin.</title>
        <authorList>
            <consortium name="DOE Joint Genome Institute"/>
            <person name="Walker A.K."/>
            <person name="Frasz S.L."/>
            <person name="Seifert K.A."/>
            <person name="Miller J.D."/>
            <person name="Mondo S.J."/>
            <person name="Labutti K."/>
            <person name="Lipzen A."/>
            <person name="Dockter R."/>
            <person name="Kennedy M."/>
            <person name="Grigoriev I.V."/>
            <person name="Spatafora J.W."/>
        </authorList>
    </citation>
    <scope>NUCLEOTIDE SEQUENCE [LARGE SCALE GENOMIC DNA]</scope>
    <source>
        <strain evidence="10 11">CBS 120377</strain>
    </source>
</reference>
<dbReference type="InParanoid" id="A0A132BAL5"/>
<proteinExistence type="inferred from homology"/>
<dbReference type="FunCoup" id="A0A132BAL5">
    <property type="interactions" value="256"/>
</dbReference>
<evidence type="ECO:0000256" key="2">
    <source>
        <dbReference type="ARBA" id="ARBA00006075"/>
    </source>
</evidence>
<dbReference type="GO" id="GO:0031297">
    <property type="term" value="P:replication fork processing"/>
    <property type="evidence" value="ECO:0007669"/>
    <property type="project" value="UniProtKB-UniRule"/>
</dbReference>
<dbReference type="KEGG" id="psco:LY89DRAFT_657627"/>
<dbReference type="GeneID" id="28822161"/>
<keyword evidence="4" id="KW-0236">DNA replication inhibitor</keyword>
<dbReference type="GO" id="GO:0003677">
    <property type="term" value="F:DNA binding"/>
    <property type="evidence" value="ECO:0007669"/>
    <property type="project" value="TreeGrafter"/>
</dbReference>
<comment type="subcellular location">
    <subcellularLocation>
        <location evidence="1 7">Nucleus</location>
    </subcellularLocation>
</comment>
<keyword evidence="6 7" id="KW-0131">Cell cycle</keyword>
<evidence type="ECO:0000313" key="11">
    <source>
        <dbReference type="Proteomes" id="UP000070700"/>
    </source>
</evidence>
<dbReference type="EMBL" id="KQ947432">
    <property type="protein sequence ID" value="KUJ09313.1"/>
    <property type="molecule type" value="Genomic_DNA"/>
</dbReference>
<feature type="region of interest" description="Disordered" evidence="8">
    <location>
        <begin position="1"/>
        <end position="41"/>
    </location>
</feature>
<gene>
    <name evidence="10" type="ORF">LY89DRAFT_657627</name>
</gene>
<keyword evidence="11" id="KW-1185">Reference proteome</keyword>
<evidence type="ECO:0000256" key="3">
    <source>
        <dbReference type="ARBA" id="ARBA00022763"/>
    </source>
</evidence>
<name>A0A132BAL5_MOLSC</name>
<feature type="domain" description="Chromosome segregation in meiosis protein 3" evidence="9">
    <location>
        <begin position="77"/>
        <end position="159"/>
    </location>
</feature>